<dbReference type="AlphaFoldDB" id="A0A1T4NNG7"/>
<dbReference type="HAMAP" id="MF_00360">
    <property type="entry name" value="Ribosomal_bS6"/>
    <property type="match status" value="1"/>
</dbReference>
<name>A0A1T4NNG7_9FIRM</name>
<proteinExistence type="inferred from homology"/>
<dbReference type="InterPro" id="IPR020814">
    <property type="entry name" value="Ribosomal_S6_plastid/chlpt"/>
</dbReference>
<dbReference type="OrthoDB" id="9812702at2"/>
<evidence type="ECO:0000256" key="1">
    <source>
        <dbReference type="ARBA" id="ARBA00009512"/>
    </source>
</evidence>
<dbReference type="GO" id="GO:0005840">
    <property type="term" value="C:ribosome"/>
    <property type="evidence" value="ECO:0007669"/>
    <property type="project" value="UniProtKB-KW"/>
</dbReference>
<sequence>MRKYETIFIINPDLDDEATEAIVEKVEDTLNNTKGEITNLDKWGTKKLAYEVEDHKAGYYTVVKFEGEADTVNELQRIYRINDNILKFLILRDEE</sequence>
<keyword evidence="4 5" id="KW-0689">Ribosomal protein</keyword>
<keyword evidence="6" id="KW-1185">Reference proteome</keyword>
<dbReference type="InterPro" id="IPR000529">
    <property type="entry name" value="Ribosomal_bS6"/>
</dbReference>
<dbReference type="Proteomes" id="UP000190625">
    <property type="component" value="Unassembled WGS sequence"/>
</dbReference>
<reference evidence="6" key="1">
    <citation type="submission" date="2017-02" db="EMBL/GenBank/DDBJ databases">
        <authorList>
            <person name="Varghese N."/>
            <person name="Submissions S."/>
        </authorList>
    </citation>
    <scope>NUCLEOTIDE SEQUENCE [LARGE SCALE GENOMIC DNA]</scope>
    <source>
        <strain evidence="6">ATCC BAA-73</strain>
    </source>
</reference>
<evidence type="ECO:0000313" key="5">
    <source>
        <dbReference type="EMBL" id="SJZ80637.1"/>
    </source>
</evidence>
<organism evidence="5 6">
    <name type="scientific">Selenihalanaerobacter shriftii</name>
    <dbReference type="NCBI Taxonomy" id="142842"/>
    <lineage>
        <taxon>Bacteria</taxon>
        <taxon>Bacillati</taxon>
        <taxon>Bacillota</taxon>
        <taxon>Clostridia</taxon>
        <taxon>Halanaerobiales</taxon>
        <taxon>Halobacteroidaceae</taxon>
        <taxon>Selenihalanaerobacter</taxon>
    </lineage>
</organism>
<dbReference type="EMBL" id="FUWM01000015">
    <property type="protein sequence ID" value="SJZ80637.1"/>
    <property type="molecule type" value="Genomic_DNA"/>
</dbReference>
<dbReference type="PANTHER" id="PTHR21011">
    <property type="entry name" value="MITOCHONDRIAL 28S RIBOSOMAL PROTEIN S6"/>
    <property type="match status" value="1"/>
</dbReference>
<comment type="similarity">
    <text evidence="1 4">Belongs to the bacterial ribosomal protein bS6 family.</text>
</comment>
<dbReference type="InterPro" id="IPR014717">
    <property type="entry name" value="Transl_elong_EF1B/ribsomal_bS6"/>
</dbReference>
<protein>
    <recommendedName>
        <fullName evidence="3 4">Small ribosomal subunit protein bS6</fullName>
    </recommendedName>
</protein>
<evidence type="ECO:0000313" key="6">
    <source>
        <dbReference type="Proteomes" id="UP000190625"/>
    </source>
</evidence>
<evidence type="ECO:0000256" key="4">
    <source>
        <dbReference type="HAMAP-Rule" id="MF_00360"/>
    </source>
</evidence>
<dbReference type="InterPro" id="IPR035980">
    <property type="entry name" value="Ribosomal_bS6_sf"/>
</dbReference>
<evidence type="ECO:0000256" key="3">
    <source>
        <dbReference type="ARBA" id="ARBA00035294"/>
    </source>
</evidence>
<dbReference type="STRING" id="142842.SAMN02745118_01869"/>
<accession>A0A1T4NNG7</accession>
<dbReference type="GO" id="GO:1990904">
    <property type="term" value="C:ribonucleoprotein complex"/>
    <property type="evidence" value="ECO:0007669"/>
    <property type="project" value="UniProtKB-KW"/>
</dbReference>
<dbReference type="PANTHER" id="PTHR21011:SF1">
    <property type="entry name" value="SMALL RIBOSOMAL SUBUNIT PROTEIN BS6M"/>
    <property type="match status" value="1"/>
</dbReference>
<dbReference type="GO" id="GO:0006412">
    <property type="term" value="P:translation"/>
    <property type="evidence" value="ECO:0007669"/>
    <property type="project" value="UniProtKB-UniRule"/>
</dbReference>
<dbReference type="NCBIfam" id="TIGR00166">
    <property type="entry name" value="S6"/>
    <property type="match status" value="1"/>
</dbReference>
<keyword evidence="4" id="KW-0687">Ribonucleoprotein</keyword>
<keyword evidence="4" id="KW-0694">RNA-binding</keyword>
<keyword evidence="4" id="KW-0699">rRNA-binding</keyword>
<dbReference type="GO" id="GO:0003735">
    <property type="term" value="F:structural constituent of ribosome"/>
    <property type="evidence" value="ECO:0007669"/>
    <property type="project" value="InterPro"/>
</dbReference>
<dbReference type="RefSeq" id="WP_078810317.1">
    <property type="nucleotide sequence ID" value="NZ_FUWM01000015.1"/>
</dbReference>
<dbReference type="GO" id="GO:0070181">
    <property type="term" value="F:small ribosomal subunit rRNA binding"/>
    <property type="evidence" value="ECO:0007669"/>
    <property type="project" value="TreeGrafter"/>
</dbReference>
<dbReference type="GO" id="GO:0005737">
    <property type="term" value="C:cytoplasm"/>
    <property type="evidence" value="ECO:0007669"/>
    <property type="project" value="UniProtKB-ARBA"/>
</dbReference>
<dbReference type="Pfam" id="PF01250">
    <property type="entry name" value="Ribosomal_S6"/>
    <property type="match status" value="1"/>
</dbReference>
<dbReference type="CDD" id="cd00473">
    <property type="entry name" value="bS6"/>
    <property type="match status" value="1"/>
</dbReference>
<dbReference type="SUPFAM" id="SSF54995">
    <property type="entry name" value="Ribosomal protein S6"/>
    <property type="match status" value="1"/>
</dbReference>
<comment type="function">
    <text evidence="2 4">Binds together with bS18 to 16S ribosomal RNA.</text>
</comment>
<dbReference type="Gene3D" id="3.30.70.60">
    <property type="match status" value="1"/>
</dbReference>
<evidence type="ECO:0000256" key="2">
    <source>
        <dbReference type="ARBA" id="ARBA00035104"/>
    </source>
</evidence>
<gene>
    <name evidence="4" type="primary">rpsF</name>
    <name evidence="5" type="ORF">SAMN02745118_01869</name>
</gene>